<keyword evidence="5" id="KW-1185">Reference proteome</keyword>
<sequence>MTSASESITESLPHKTDDAKLCDLQRVARKISLYCLDENESNIKGHPKRYYLKRGKELVLIDAIVPPKHLLKVSRKWALDIAKKLKPWVRSIDRTNKIGSQSDAQQIINAERQKFIENRPLHQAC</sequence>
<dbReference type="PANTHER" id="PTHR23309">
    <property type="entry name" value="3-HYDROXYACYL-COA DEHYROGENASE"/>
    <property type="match status" value="1"/>
</dbReference>
<dbReference type="GO" id="GO:0016829">
    <property type="term" value="F:lyase activity"/>
    <property type="evidence" value="ECO:0007669"/>
    <property type="project" value="UniProtKB-KW"/>
</dbReference>
<name>A0A2U1NK76_ARTAN</name>
<dbReference type="GO" id="GO:0005777">
    <property type="term" value="C:peroxisome"/>
    <property type="evidence" value="ECO:0007669"/>
    <property type="project" value="TreeGrafter"/>
</dbReference>
<evidence type="ECO:0000256" key="2">
    <source>
        <dbReference type="ARBA" id="ARBA00023239"/>
    </source>
</evidence>
<organism evidence="4 5">
    <name type="scientific">Artemisia annua</name>
    <name type="common">Sweet wormwood</name>
    <dbReference type="NCBI Taxonomy" id="35608"/>
    <lineage>
        <taxon>Eukaryota</taxon>
        <taxon>Viridiplantae</taxon>
        <taxon>Streptophyta</taxon>
        <taxon>Embryophyta</taxon>
        <taxon>Tracheophyta</taxon>
        <taxon>Spermatophyta</taxon>
        <taxon>Magnoliopsida</taxon>
        <taxon>eudicotyledons</taxon>
        <taxon>Gunneridae</taxon>
        <taxon>Pentapetalae</taxon>
        <taxon>asterids</taxon>
        <taxon>campanulids</taxon>
        <taxon>Asterales</taxon>
        <taxon>Asteraceae</taxon>
        <taxon>Asteroideae</taxon>
        <taxon>Anthemideae</taxon>
        <taxon>Artemisiinae</taxon>
        <taxon>Artemisia</taxon>
    </lineage>
</organism>
<evidence type="ECO:0000256" key="1">
    <source>
        <dbReference type="ARBA" id="ARBA00023235"/>
    </source>
</evidence>
<reference evidence="4 5" key="1">
    <citation type="journal article" date="2018" name="Mol. Plant">
        <title>The genome of Artemisia annua provides insight into the evolution of Asteraceae family and artemisinin biosynthesis.</title>
        <authorList>
            <person name="Shen Q."/>
            <person name="Zhang L."/>
            <person name="Liao Z."/>
            <person name="Wang S."/>
            <person name="Yan T."/>
            <person name="Shi P."/>
            <person name="Liu M."/>
            <person name="Fu X."/>
            <person name="Pan Q."/>
            <person name="Wang Y."/>
            <person name="Lv Z."/>
            <person name="Lu X."/>
            <person name="Zhang F."/>
            <person name="Jiang W."/>
            <person name="Ma Y."/>
            <person name="Chen M."/>
            <person name="Hao X."/>
            <person name="Li L."/>
            <person name="Tang Y."/>
            <person name="Lv G."/>
            <person name="Zhou Y."/>
            <person name="Sun X."/>
            <person name="Brodelius P.E."/>
            <person name="Rose J.K.C."/>
            <person name="Tang K."/>
        </authorList>
    </citation>
    <scope>NUCLEOTIDE SEQUENCE [LARGE SCALE GENOMIC DNA]</scope>
    <source>
        <strain evidence="5">cv. Huhao1</strain>
        <tissue evidence="4">Leaf</tissue>
    </source>
</reference>
<gene>
    <name evidence="4" type="ORF">CTI12_AA257440</name>
</gene>
<dbReference type="Proteomes" id="UP000245207">
    <property type="component" value="Unassembled WGS sequence"/>
</dbReference>
<dbReference type="EMBL" id="PKPP01002663">
    <property type="protein sequence ID" value="PWA73860.1"/>
    <property type="molecule type" value="Genomic_DNA"/>
</dbReference>
<evidence type="ECO:0000256" key="3">
    <source>
        <dbReference type="ARBA" id="ARBA00023268"/>
    </source>
</evidence>
<comment type="caution">
    <text evidence="4">The sequence shown here is derived from an EMBL/GenBank/DDBJ whole genome shotgun (WGS) entry which is preliminary data.</text>
</comment>
<dbReference type="GO" id="GO:0003857">
    <property type="term" value="F:(3S)-3-hydroxyacyl-CoA dehydrogenase (NAD+) activity"/>
    <property type="evidence" value="ECO:0007669"/>
    <property type="project" value="TreeGrafter"/>
</dbReference>
<dbReference type="AlphaFoldDB" id="A0A2U1NK76"/>
<dbReference type="OrthoDB" id="1935875at2759"/>
<dbReference type="GO" id="GO:0016853">
    <property type="term" value="F:isomerase activity"/>
    <property type="evidence" value="ECO:0007669"/>
    <property type="project" value="UniProtKB-KW"/>
</dbReference>
<dbReference type="STRING" id="35608.A0A2U1NK76"/>
<evidence type="ECO:0000313" key="5">
    <source>
        <dbReference type="Proteomes" id="UP000245207"/>
    </source>
</evidence>
<keyword evidence="3" id="KW-0511">Multifunctional enzyme</keyword>
<dbReference type="Gene3D" id="3.90.226.10">
    <property type="entry name" value="2-enoyl-CoA Hydratase, Chain A, domain 1"/>
    <property type="match status" value="1"/>
</dbReference>
<evidence type="ECO:0000313" key="4">
    <source>
        <dbReference type="EMBL" id="PWA73860.1"/>
    </source>
</evidence>
<accession>A0A2U1NK76</accession>
<protein>
    <submittedName>
        <fullName evidence="4">Crotonase</fullName>
    </submittedName>
</protein>
<dbReference type="GO" id="GO:0006635">
    <property type="term" value="P:fatty acid beta-oxidation"/>
    <property type="evidence" value="ECO:0007669"/>
    <property type="project" value="TreeGrafter"/>
</dbReference>
<dbReference type="PANTHER" id="PTHR23309:SF49">
    <property type="entry name" value="PEROXISOMAL BIFUNCTIONAL ENZYME"/>
    <property type="match status" value="1"/>
</dbReference>
<keyword evidence="1" id="KW-0413">Isomerase</keyword>
<keyword evidence="2" id="KW-0456">Lyase</keyword>
<proteinExistence type="predicted"/>